<evidence type="ECO:0000313" key="6">
    <source>
        <dbReference type="Proteomes" id="UP000049127"/>
    </source>
</evidence>
<keyword evidence="2" id="KW-0408">Iron</keyword>
<dbReference type="InterPro" id="IPR036812">
    <property type="entry name" value="NAD(P)_OxRdtase_dom_sf"/>
</dbReference>
<dbReference type="CDD" id="cd19100">
    <property type="entry name" value="AKR_unchar"/>
    <property type="match status" value="1"/>
</dbReference>
<evidence type="ECO:0000256" key="2">
    <source>
        <dbReference type="ARBA" id="ARBA00023004"/>
    </source>
</evidence>
<dbReference type="OrthoDB" id="9773828at2"/>
<keyword evidence="1" id="KW-0479">Metal-binding</keyword>
<proteinExistence type="predicted"/>
<evidence type="ECO:0000259" key="4">
    <source>
        <dbReference type="PROSITE" id="PS51379"/>
    </source>
</evidence>
<evidence type="ECO:0000256" key="3">
    <source>
        <dbReference type="ARBA" id="ARBA00023014"/>
    </source>
</evidence>
<dbReference type="PROSITE" id="PS00198">
    <property type="entry name" value="4FE4S_FER_1"/>
    <property type="match status" value="1"/>
</dbReference>
<feature type="domain" description="4Fe-4S ferredoxin-type" evidence="4">
    <location>
        <begin position="294"/>
        <end position="325"/>
    </location>
</feature>
<dbReference type="InterPro" id="IPR023210">
    <property type="entry name" value="NADP_OxRdtase_dom"/>
</dbReference>
<dbReference type="InterPro" id="IPR017900">
    <property type="entry name" value="4Fe4S_Fe_S_CS"/>
</dbReference>
<dbReference type="GO" id="GO:0051536">
    <property type="term" value="F:iron-sulfur cluster binding"/>
    <property type="evidence" value="ECO:0007669"/>
    <property type="project" value="UniProtKB-KW"/>
</dbReference>
<dbReference type="SUPFAM" id="SSF46548">
    <property type="entry name" value="alpha-helical ferredoxin"/>
    <property type="match status" value="1"/>
</dbReference>
<protein>
    <submittedName>
        <fullName evidence="5">Aldo/keto reductase ferredoxin</fullName>
        <ecNumber evidence="5">1.1.1.-</ecNumber>
        <ecNumber evidence="5">1.1.1.274</ecNumber>
    </submittedName>
</protein>
<dbReference type="SUPFAM" id="SSF51430">
    <property type="entry name" value="NAD(P)-linked oxidoreductase"/>
    <property type="match status" value="1"/>
</dbReference>
<dbReference type="PANTHER" id="PTHR43312">
    <property type="entry name" value="D-THREO-ALDOSE 1-DEHYDROGENASE"/>
    <property type="match status" value="1"/>
</dbReference>
<dbReference type="AlphaFoldDB" id="A0A0C7QWL7"/>
<name>A0A0C7QWL7_PARSO</name>
<dbReference type="EC" id="1.1.1.-" evidence="5"/>
<dbReference type="Pfam" id="PF00248">
    <property type="entry name" value="Aldo_ket_red"/>
    <property type="match status" value="1"/>
</dbReference>
<dbReference type="EC" id="1.1.1.274" evidence="5"/>
<dbReference type="Gene3D" id="3.20.20.100">
    <property type="entry name" value="NADP-dependent oxidoreductase domain"/>
    <property type="match status" value="1"/>
</dbReference>
<dbReference type="Pfam" id="PF13534">
    <property type="entry name" value="Fer4_17"/>
    <property type="match status" value="1"/>
</dbReference>
<dbReference type="InterPro" id="IPR017896">
    <property type="entry name" value="4Fe4S_Fe-S-bd"/>
</dbReference>
<evidence type="ECO:0000313" key="5">
    <source>
        <dbReference type="EMBL" id="CEQ05082.1"/>
    </source>
</evidence>
<keyword evidence="3" id="KW-0411">Iron-sulfur</keyword>
<evidence type="ECO:0000256" key="1">
    <source>
        <dbReference type="ARBA" id="ARBA00022723"/>
    </source>
</evidence>
<dbReference type="RefSeq" id="WP_055343047.1">
    <property type="nucleotide sequence ID" value="NZ_CDNI01000023.1"/>
</dbReference>
<dbReference type="PROSITE" id="PS51379">
    <property type="entry name" value="4FE4S_FER_2"/>
    <property type="match status" value="1"/>
</dbReference>
<dbReference type="GO" id="GO:0050580">
    <property type="term" value="F:2,5-didehydrogluconate reductase activity"/>
    <property type="evidence" value="ECO:0007669"/>
    <property type="project" value="UniProtKB-EC"/>
</dbReference>
<dbReference type="InterPro" id="IPR053135">
    <property type="entry name" value="AKR2_Oxidoreductase"/>
</dbReference>
<dbReference type="EMBL" id="CEKZ01000023">
    <property type="protein sequence ID" value="CEQ05082.1"/>
    <property type="molecule type" value="Genomic_DNA"/>
</dbReference>
<dbReference type="GO" id="GO:0046872">
    <property type="term" value="F:metal ion binding"/>
    <property type="evidence" value="ECO:0007669"/>
    <property type="project" value="UniProtKB-KW"/>
</dbReference>
<accession>A0A0C7QWL7</accession>
<gene>
    <name evidence="5" type="primary">iolS</name>
    <name evidence="5" type="ORF">R28058_27991</name>
</gene>
<sequence>MRVLGKTNLKINRIGFGGIPIQRVTQQDTNKIIDELINQGINFIDSARGYTVSEEYIGNAIEGKRDKFILASKSMSRTYEDMLKDVDITLKNFKTDYIDLYQLHNVKSDEYENIFNDNMAYKALLDCKSQGKIKNIGITSHSIDTIKKAVRDEKFDTIQFPYNIVEGQADEIFREAHERNIGIIVMKPLAGGAINNAKLAIKYILSKDYIDIAIPGMDSVDQVLENISVLENLDIDKEDELKIEDIRSQLGNRFCRRCEYCMPCPVGINIPMNFLLEGYYSRYNLKEWSKERYNSLDIKASDCVECGKCESKCPYDLPIREMLKEVTEKLD</sequence>
<reference evidence="6" key="1">
    <citation type="submission" date="2015-01" db="EMBL/GenBank/DDBJ databases">
        <authorList>
            <person name="Aslett M.A."/>
            <person name="De Silva N."/>
        </authorList>
    </citation>
    <scope>NUCLEOTIDE SEQUENCE [LARGE SCALE GENOMIC DNA]</scope>
    <source>
        <strain evidence="6">R28058</strain>
    </source>
</reference>
<dbReference type="Proteomes" id="UP000049127">
    <property type="component" value="Unassembled WGS sequence"/>
</dbReference>
<organism evidence="5 6">
    <name type="scientific">Paraclostridium sordellii</name>
    <name type="common">Clostridium sordellii</name>
    <dbReference type="NCBI Taxonomy" id="1505"/>
    <lineage>
        <taxon>Bacteria</taxon>
        <taxon>Bacillati</taxon>
        <taxon>Bacillota</taxon>
        <taxon>Clostridia</taxon>
        <taxon>Peptostreptococcales</taxon>
        <taxon>Peptostreptococcaceae</taxon>
        <taxon>Paraclostridium</taxon>
    </lineage>
</organism>
<keyword evidence="5" id="KW-0560">Oxidoreductase</keyword>
<dbReference type="PANTHER" id="PTHR43312:SF1">
    <property type="entry name" value="NADP-DEPENDENT OXIDOREDUCTASE DOMAIN-CONTAINING PROTEIN"/>
    <property type="match status" value="1"/>
</dbReference>